<dbReference type="GO" id="GO:0046820">
    <property type="term" value="F:4-amino-4-deoxychorismate synthase activity"/>
    <property type="evidence" value="ECO:0007669"/>
    <property type="project" value="UniProtKB-EC"/>
</dbReference>
<dbReference type="PRINTS" id="PR00096">
    <property type="entry name" value="GATASE"/>
</dbReference>
<dbReference type="Proteomes" id="UP000252085">
    <property type="component" value="Unassembled WGS sequence"/>
</dbReference>
<comment type="caution">
    <text evidence="8">The sequence shown here is derived from an EMBL/GenBank/DDBJ whole genome shotgun (WGS) entry which is preliminary data.</text>
</comment>
<accession>A0A367RBM0</accession>
<dbReference type="InterPro" id="IPR017926">
    <property type="entry name" value="GATASE"/>
</dbReference>
<evidence type="ECO:0000256" key="1">
    <source>
        <dbReference type="ARBA" id="ARBA00005970"/>
    </source>
</evidence>
<dbReference type="InterPro" id="IPR005802">
    <property type="entry name" value="ADC_synth_comp_1"/>
</dbReference>
<dbReference type="Pfam" id="PF00425">
    <property type="entry name" value="Chorismate_bind"/>
    <property type="match status" value="1"/>
</dbReference>
<name>A0A367RBM0_NOSPU</name>
<reference evidence="8 9" key="1">
    <citation type="submission" date="2016-04" db="EMBL/GenBank/DDBJ databases">
        <authorList>
            <person name="Evans L.H."/>
            <person name="Alamgir A."/>
            <person name="Owens N."/>
            <person name="Weber N.D."/>
            <person name="Virtaneva K."/>
            <person name="Barbian K."/>
            <person name="Babar A."/>
            <person name="Rosenke K."/>
        </authorList>
    </citation>
    <scope>NUCLEOTIDE SEQUENCE [LARGE SCALE GENOMIC DNA]</scope>
    <source>
        <strain evidence="8">NIES-2108</strain>
    </source>
</reference>
<dbReference type="PROSITE" id="PS51273">
    <property type="entry name" value="GATASE_TYPE_1"/>
    <property type="match status" value="1"/>
</dbReference>
<feature type="domain" description="Glutamine amidotransferase" evidence="5">
    <location>
        <begin position="4"/>
        <end position="186"/>
    </location>
</feature>
<dbReference type="Pfam" id="PF04715">
    <property type="entry name" value="Anth_synt_I_N"/>
    <property type="match status" value="1"/>
</dbReference>
<dbReference type="Gene3D" id="3.60.120.10">
    <property type="entry name" value="Anthranilate synthase"/>
    <property type="match status" value="1"/>
</dbReference>
<dbReference type="EMBL" id="LXQE01000160">
    <property type="protein sequence ID" value="RCJ33260.1"/>
    <property type="molecule type" value="Genomic_DNA"/>
</dbReference>
<feature type="domain" description="Anthranilate synthase component I N-terminal" evidence="7">
    <location>
        <begin position="266"/>
        <end position="402"/>
    </location>
</feature>
<dbReference type="NCBIfam" id="TIGR00553">
    <property type="entry name" value="pabB"/>
    <property type="match status" value="1"/>
</dbReference>
<dbReference type="GO" id="GO:0008153">
    <property type="term" value="P:4-aminobenzoate biosynthetic process"/>
    <property type="evidence" value="ECO:0007669"/>
    <property type="project" value="TreeGrafter"/>
</dbReference>
<sequence>MQTLIIDNYDSYTFNLYQMIAEVNGKLPLVIYNDRLNWDELQEIAFDNIVISPGPGRPERSEDFGVCRQIIENVDVPLLGVCLGHQGLGYLHGARVIHAPEVRHGRLSKIYHNNSELFQGIPSNFSVVRYHSLLVANELPECLEKTAWTEEGLVMGLRHRHLPFWGVQFHPESICTEYGQKLLTNFRDITLQFTEKSSRRQEAEGAGLESLLAESRSPQKQYWIGFGSVTPVIDQPRLRAASRREELEEKFELYTRKLDICPNTEQIFVQLFGDAANVFWLDSSRVELGLSRFSFMGDGSGVNSLLVRYHTQTQELIITQSDTVIHRTESIFEYLKQEIDCRFCQSDELPFDFHCGFVGYFGYELKAECGSSLVHSSPLPDAIFLLADRMIAIDHQEQCLYLLQLIKKGQTEQVETWFDTIQEQLETLDPLFSLVPQENCQPVKFRLSRTYQNYIQDIQQCLDEIHEGETYQVCLTNQLYTNATPDPLTFYRTLRKINPAPYSAFLRFGEIAIACSSPERFLRIDRQGWVETKPIKGTLPRGETPEADFVLREKLRNSEKDRAENLMIVDLLRNDLGRVCEIGSIHVPKLMDVETYSTVHQLVTTVRGRLRSDLQAVDCVRAAFPGGSMTGAPKIRTMQIIDRLEQEARGVYSGAIGFLGLNGSADLNIVIRTAVLTPNQTSIGIGGGIIALSEPEMEFQETLLKAKALIDALLLTMHGTSEPDVYPILGLEATTSDSYEKLSA</sequence>
<dbReference type="GO" id="GO:0009396">
    <property type="term" value="P:folic acid-containing compound biosynthetic process"/>
    <property type="evidence" value="ECO:0007669"/>
    <property type="project" value="InterPro"/>
</dbReference>
<proteinExistence type="inferred from homology"/>
<dbReference type="InterPro" id="IPR019999">
    <property type="entry name" value="Anth_synth_I-like"/>
</dbReference>
<dbReference type="Pfam" id="PF00117">
    <property type="entry name" value="GATase"/>
    <property type="match status" value="1"/>
</dbReference>
<gene>
    <name evidence="8" type="ORF">A6769_25075</name>
</gene>
<dbReference type="EC" id="2.6.1.85" evidence="2"/>
<dbReference type="InterPro" id="IPR015890">
    <property type="entry name" value="Chorismate_C"/>
</dbReference>
<dbReference type="Gene3D" id="3.40.50.880">
    <property type="match status" value="1"/>
</dbReference>
<protein>
    <recommendedName>
        <fullName evidence="2">aminodeoxychorismate synthase</fullName>
        <ecNumber evidence="2">2.6.1.85</ecNumber>
    </recommendedName>
</protein>
<dbReference type="SUPFAM" id="SSF56322">
    <property type="entry name" value="ADC synthase"/>
    <property type="match status" value="1"/>
</dbReference>
<comment type="similarity">
    <text evidence="1">In the C-terminal section; belongs to the anthranilate synthase component I family.</text>
</comment>
<evidence type="ECO:0000259" key="6">
    <source>
        <dbReference type="Pfam" id="PF00425"/>
    </source>
</evidence>
<evidence type="ECO:0000313" key="9">
    <source>
        <dbReference type="Proteomes" id="UP000252085"/>
    </source>
</evidence>
<dbReference type="PRINTS" id="PR00097">
    <property type="entry name" value="ANTSNTHASEII"/>
</dbReference>
<dbReference type="PANTHER" id="PTHR11236">
    <property type="entry name" value="AMINOBENZOATE/ANTHRANILATE SYNTHASE"/>
    <property type="match status" value="1"/>
</dbReference>
<dbReference type="InterPro" id="IPR005801">
    <property type="entry name" value="ADC_synthase"/>
</dbReference>
<feature type="domain" description="Chorismate-utilising enzyme C-terminal" evidence="6">
    <location>
        <begin position="452"/>
        <end position="705"/>
    </location>
</feature>
<dbReference type="InterPro" id="IPR006805">
    <property type="entry name" value="Anth_synth_I_N"/>
</dbReference>
<keyword evidence="4" id="KW-0315">Glutamine amidotransferase</keyword>
<dbReference type="GO" id="GO:0005737">
    <property type="term" value="C:cytoplasm"/>
    <property type="evidence" value="ECO:0007669"/>
    <property type="project" value="TreeGrafter"/>
</dbReference>
<dbReference type="AlphaFoldDB" id="A0A367RBM0"/>
<dbReference type="PANTHER" id="PTHR11236:SF18">
    <property type="entry name" value="AMINODEOXYCHORISMATE SYNTHASE"/>
    <property type="match status" value="1"/>
</dbReference>
<dbReference type="FunFam" id="3.40.50.880:FF:000003">
    <property type="entry name" value="Anthranilate synthase component II"/>
    <property type="match status" value="1"/>
</dbReference>
<dbReference type="GO" id="GO:0000162">
    <property type="term" value="P:L-tryptophan biosynthetic process"/>
    <property type="evidence" value="ECO:0007669"/>
    <property type="project" value="TreeGrafter"/>
</dbReference>
<evidence type="ECO:0000256" key="3">
    <source>
        <dbReference type="ARBA" id="ARBA00022679"/>
    </source>
</evidence>
<evidence type="ECO:0000259" key="5">
    <source>
        <dbReference type="Pfam" id="PF00117"/>
    </source>
</evidence>
<dbReference type="SUPFAM" id="SSF52317">
    <property type="entry name" value="Class I glutamine amidotransferase-like"/>
    <property type="match status" value="1"/>
</dbReference>
<evidence type="ECO:0000313" key="8">
    <source>
        <dbReference type="EMBL" id="RCJ33260.1"/>
    </source>
</evidence>
<dbReference type="NCBIfam" id="TIGR00566">
    <property type="entry name" value="trpG_papA"/>
    <property type="match status" value="1"/>
</dbReference>
<organism evidence="8 9">
    <name type="scientific">Nostoc punctiforme NIES-2108</name>
    <dbReference type="NCBI Taxonomy" id="1356359"/>
    <lineage>
        <taxon>Bacteria</taxon>
        <taxon>Bacillati</taxon>
        <taxon>Cyanobacteriota</taxon>
        <taxon>Cyanophyceae</taxon>
        <taxon>Nostocales</taxon>
        <taxon>Nostocaceae</taxon>
        <taxon>Nostoc</taxon>
    </lineage>
</organism>
<keyword evidence="3" id="KW-0808">Transferase</keyword>
<dbReference type="InterPro" id="IPR006221">
    <property type="entry name" value="TrpG/PapA_dom"/>
</dbReference>
<evidence type="ECO:0000259" key="7">
    <source>
        <dbReference type="Pfam" id="PF04715"/>
    </source>
</evidence>
<dbReference type="PRINTS" id="PR00099">
    <property type="entry name" value="CPSGATASE"/>
</dbReference>
<evidence type="ECO:0000256" key="2">
    <source>
        <dbReference type="ARBA" id="ARBA00013139"/>
    </source>
</evidence>
<evidence type="ECO:0000256" key="4">
    <source>
        <dbReference type="ARBA" id="ARBA00022962"/>
    </source>
</evidence>
<dbReference type="CDD" id="cd01743">
    <property type="entry name" value="GATase1_Anthranilate_Synthase"/>
    <property type="match status" value="1"/>
</dbReference>
<dbReference type="InterPro" id="IPR029062">
    <property type="entry name" value="Class_I_gatase-like"/>
</dbReference>